<feature type="coiled-coil region" evidence="1">
    <location>
        <begin position="590"/>
        <end position="662"/>
    </location>
</feature>
<dbReference type="EMBL" id="JALJAT010000004">
    <property type="protein sequence ID" value="KAK4470289.1"/>
    <property type="molecule type" value="Genomic_DNA"/>
</dbReference>
<feature type="compositionally biased region" description="Low complexity" evidence="2">
    <location>
        <begin position="215"/>
        <end position="235"/>
    </location>
</feature>
<feature type="region of interest" description="Disordered" evidence="2">
    <location>
        <begin position="325"/>
        <end position="344"/>
    </location>
</feature>
<accession>A0AAE2D3X6</accession>
<gene>
    <name evidence="3" type="ORF">MN116_005604</name>
</gene>
<reference evidence="3" key="1">
    <citation type="submission" date="2022-04" db="EMBL/GenBank/DDBJ databases">
        <authorList>
            <person name="Xu L."/>
            <person name="Lv Z."/>
        </authorList>
    </citation>
    <scope>NUCLEOTIDE SEQUENCE</scope>
    <source>
        <strain evidence="3">LV_2022a</strain>
    </source>
</reference>
<feature type="region of interest" description="Disordered" evidence="2">
    <location>
        <begin position="212"/>
        <end position="246"/>
    </location>
</feature>
<organism evidence="3 4">
    <name type="scientific">Schistosoma mekongi</name>
    <name type="common">Parasitic worm</name>
    <dbReference type="NCBI Taxonomy" id="38744"/>
    <lineage>
        <taxon>Eukaryota</taxon>
        <taxon>Metazoa</taxon>
        <taxon>Spiralia</taxon>
        <taxon>Lophotrochozoa</taxon>
        <taxon>Platyhelminthes</taxon>
        <taxon>Trematoda</taxon>
        <taxon>Digenea</taxon>
        <taxon>Strigeidida</taxon>
        <taxon>Schistosomatoidea</taxon>
        <taxon>Schistosomatidae</taxon>
        <taxon>Schistosoma</taxon>
    </lineage>
</organism>
<feature type="compositionally biased region" description="Polar residues" evidence="2">
    <location>
        <begin position="236"/>
        <end position="246"/>
    </location>
</feature>
<protein>
    <recommendedName>
        <fullName evidence="5">Spc7 kinetochore protein domain-containing protein</fullName>
    </recommendedName>
</protein>
<dbReference type="AlphaFoldDB" id="A0AAE2D3X6"/>
<sequence length="1058" mass="119367">MITSSGNGKPRRSSLKFAFDPVESTSDPVVSARSLNRRVSFSQYVFVLGDEDDGSQMCVSHFNSNISMEDELAIDPTSATTNNNSNSNATNISVNMDDVASIIDVSMEVTPDPCLEVKHIMSANEQQNTNMEIKEDNESASVNQDLVDVNILSSKCNSSLESNAISNHDKMIVQSEFSNTPEHDSSDMEVQISSICPLPTSELENMFITSNNEFNPSTVTTTNNSNNSRNTDQNSPNHSLHNGQDFQSSCNNVPGIVIPTGITNDVELGKSRTPEFKSYNLPLTNTMVMAGTVNPSLSSFKRPSSVVKMPLINLNLSNSVPLTKRPCHVDNNDPHSAVNNKTPKTSESEKITFLSLINTPLRQANIGVDNNVGVSLNSVKKVNRFRNFRDVNEYKPERLLSNTRRLHSHLHNQLMKCQLEPVIDLTDYDLSNITSIMNFLLKNKYVNCNLENVNRTTLLTNIEQYGSNEYLELQNKLGLHLYDKFIKRRFVVETENIHRLEYWKCLYQERINTVLVSPQLKSVMKKISEMDSTERLEFMAGVHQLLHNCSKFALQEIYQIIDEHTSARNLELNLEIDDLKHLNSYVETVIDRKQHDIENQEQKWKQLDELDKYAKETLQKLDTIKQEINEATQRRNTIRQSNEELLKRKKHLESKLRKLSSRGKNINELHRLNRSVGCTELFPIPIDEKSIDQNFSKSDVGDKSSSEAILMEKITNLFSPCRITCTSFDTDSHIYEVSTLFGLVNFILTCQVCCNAAYDAGRQMTNNNDNNVNGDCAVVSDDDDNDDDDDMQITIDPENLKVISLQVTSPTDLESPVECPPVESVARICIEYLSTIGYDSLRTRCIGFTMDNVIEQIEIIIVPYMVLASDLRCLWLAKFDVNIVMMSINDQLPSSSTGYCCFTPKNLRTLTGQTPRSTAVRSLPYSSRIRTPFQQRQQSYHQSVICGDSSIPTAKSLTIFEYLTPPGPFSITVKLSTRTYCIVIRFTLFSLDYMNNDQGHVDFEILRGNPSIQKLNEYLKDCKPTSGNMYSIASNLQSYLSFSLSSSSPSSSSVAIDM</sequence>
<evidence type="ECO:0008006" key="5">
    <source>
        <dbReference type="Google" id="ProtNLM"/>
    </source>
</evidence>
<evidence type="ECO:0000313" key="4">
    <source>
        <dbReference type="Proteomes" id="UP001292079"/>
    </source>
</evidence>
<name>A0AAE2D3X6_SCHME</name>
<evidence type="ECO:0000256" key="1">
    <source>
        <dbReference type="SAM" id="Coils"/>
    </source>
</evidence>
<reference evidence="3" key="2">
    <citation type="journal article" date="2023" name="Infect Dis Poverty">
        <title>Chromosome-scale genome of the human blood fluke Schistosoma mekongi and its implications for public health.</title>
        <authorList>
            <person name="Zhou M."/>
            <person name="Xu L."/>
            <person name="Xu D."/>
            <person name="Chen W."/>
            <person name="Khan J."/>
            <person name="Hu Y."/>
            <person name="Huang H."/>
            <person name="Wei H."/>
            <person name="Zhang Y."/>
            <person name="Chusongsang P."/>
            <person name="Tanasarnprasert K."/>
            <person name="Hu X."/>
            <person name="Limpanont Y."/>
            <person name="Lv Z."/>
        </authorList>
    </citation>
    <scope>NUCLEOTIDE SEQUENCE</scope>
    <source>
        <strain evidence="3">LV_2022a</strain>
    </source>
</reference>
<proteinExistence type="predicted"/>
<keyword evidence="1" id="KW-0175">Coiled coil</keyword>
<comment type="caution">
    <text evidence="3">The sequence shown here is derived from an EMBL/GenBank/DDBJ whole genome shotgun (WGS) entry which is preliminary data.</text>
</comment>
<keyword evidence="4" id="KW-1185">Reference proteome</keyword>
<evidence type="ECO:0000256" key="2">
    <source>
        <dbReference type="SAM" id="MobiDB-lite"/>
    </source>
</evidence>
<dbReference type="Proteomes" id="UP001292079">
    <property type="component" value="Unassembled WGS sequence"/>
</dbReference>
<evidence type="ECO:0000313" key="3">
    <source>
        <dbReference type="EMBL" id="KAK4470289.1"/>
    </source>
</evidence>